<dbReference type="AlphaFoldDB" id="A0AAJ0MII0"/>
<sequence>MQMQPALSFPTFVLQPRVVAASTHKRELGLASTCLGMPQAGLTDASFHQQYHCQYGPILTRQRQHSLPTAWFEGGPPPDFSLWPN</sequence>
<dbReference type="EMBL" id="JAUIQD010000002">
    <property type="protein sequence ID" value="KAK3360216.1"/>
    <property type="molecule type" value="Genomic_DNA"/>
</dbReference>
<gene>
    <name evidence="1" type="ORF">B0T25DRAFT_124317</name>
</gene>
<accession>A0AAJ0MII0</accession>
<keyword evidence="2" id="KW-1185">Reference proteome</keyword>
<name>A0AAJ0MII0_9PEZI</name>
<protein>
    <submittedName>
        <fullName evidence="1">Uncharacterized protein</fullName>
    </submittedName>
</protein>
<reference evidence="1" key="2">
    <citation type="submission" date="2023-06" db="EMBL/GenBank/DDBJ databases">
        <authorList>
            <consortium name="Lawrence Berkeley National Laboratory"/>
            <person name="Haridas S."/>
            <person name="Hensen N."/>
            <person name="Bonometti L."/>
            <person name="Westerberg I."/>
            <person name="Brannstrom I.O."/>
            <person name="Guillou S."/>
            <person name="Cros-Aarteil S."/>
            <person name="Calhoun S."/>
            <person name="Kuo A."/>
            <person name="Mondo S."/>
            <person name="Pangilinan J."/>
            <person name="Riley R."/>
            <person name="Labutti K."/>
            <person name="Andreopoulos B."/>
            <person name="Lipzen A."/>
            <person name="Chen C."/>
            <person name="Yanf M."/>
            <person name="Daum C."/>
            <person name="Ng V."/>
            <person name="Clum A."/>
            <person name="Steindorff A."/>
            <person name="Ohm R."/>
            <person name="Martin F."/>
            <person name="Silar P."/>
            <person name="Natvig D."/>
            <person name="Lalanne C."/>
            <person name="Gautier V."/>
            <person name="Ament-Velasquez S.L."/>
            <person name="Kruys A."/>
            <person name="Hutchinson M.I."/>
            <person name="Powell A.J."/>
            <person name="Barry K."/>
            <person name="Miller A.N."/>
            <person name="Grigoriev I.V."/>
            <person name="Debuchy R."/>
            <person name="Gladieux P."/>
            <person name="Thoren M.H."/>
            <person name="Johannesson H."/>
        </authorList>
    </citation>
    <scope>NUCLEOTIDE SEQUENCE</scope>
    <source>
        <strain evidence="1">CBS 955.72</strain>
    </source>
</reference>
<reference evidence="1" key="1">
    <citation type="journal article" date="2023" name="Mol. Phylogenet. Evol.">
        <title>Genome-scale phylogeny and comparative genomics of the fungal order Sordariales.</title>
        <authorList>
            <person name="Hensen N."/>
            <person name="Bonometti L."/>
            <person name="Westerberg I."/>
            <person name="Brannstrom I.O."/>
            <person name="Guillou S."/>
            <person name="Cros-Aarteil S."/>
            <person name="Calhoun S."/>
            <person name="Haridas S."/>
            <person name="Kuo A."/>
            <person name="Mondo S."/>
            <person name="Pangilinan J."/>
            <person name="Riley R."/>
            <person name="LaButti K."/>
            <person name="Andreopoulos B."/>
            <person name="Lipzen A."/>
            <person name="Chen C."/>
            <person name="Yan M."/>
            <person name="Daum C."/>
            <person name="Ng V."/>
            <person name="Clum A."/>
            <person name="Steindorff A."/>
            <person name="Ohm R.A."/>
            <person name="Martin F."/>
            <person name="Silar P."/>
            <person name="Natvig D.O."/>
            <person name="Lalanne C."/>
            <person name="Gautier V."/>
            <person name="Ament-Velasquez S.L."/>
            <person name="Kruys A."/>
            <person name="Hutchinson M.I."/>
            <person name="Powell A.J."/>
            <person name="Barry K."/>
            <person name="Miller A.N."/>
            <person name="Grigoriev I.V."/>
            <person name="Debuchy R."/>
            <person name="Gladieux P."/>
            <person name="Hiltunen Thoren M."/>
            <person name="Johannesson H."/>
        </authorList>
    </citation>
    <scope>NUCLEOTIDE SEQUENCE</scope>
    <source>
        <strain evidence="1">CBS 955.72</strain>
    </source>
</reference>
<comment type="caution">
    <text evidence="1">The sequence shown here is derived from an EMBL/GenBank/DDBJ whole genome shotgun (WGS) entry which is preliminary data.</text>
</comment>
<evidence type="ECO:0000313" key="1">
    <source>
        <dbReference type="EMBL" id="KAK3360216.1"/>
    </source>
</evidence>
<evidence type="ECO:0000313" key="2">
    <source>
        <dbReference type="Proteomes" id="UP001275084"/>
    </source>
</evidence>
<organism evidence="1 2">
    <name type="scientific">Lasiosphaeria hispida</name>
    <dbReference type="NCBI Taxonomy" id="260671"/>
    <lineage>
        <taxon>Eukaryota</taxon>
        <taxon>Fungi</taxon>
        <taxon>Dikarya</taxon>
        <taxon>Ascomycota</taxon>
        <taxon>Pezizomycotina</taxon>
        <taxon>Sordariomycetes</taxon>
        <taxon>Sordariomycetidae</taxon>
        <taxon>Sordariales</taxon>
        <taxon>Lasiosphaeriaceae</taxon>
        <taxon>Lasiosphaeria</taxon>
    </lineage>
</organism>
<dbReference type="Proteomes" id="UP001275084">
    <property type="component" value="Unassembled WGS sequence"/>
</dbReference>
<proteinExistence type="predicted"/>